<feature type="compositionally biased region" description="Polar residues" evidence="6">
    <location>
        <begin position="1047"/>
        <end position="1065"/>
    </location>
</feature>
<feature type="coiled-coil region" evidence="5">
    <location>
        <begin position="1103"/>
        <end position="1154"/>
    </location>
</feature>
<evidence type="ECO:0000256" key="4">
    <source>
        <dbReference type="ARBA" id="ARBA00023054"/>
    </source>
</evidence>
<dbReference type="OrthoDB" id="1926336at2759"/>
<evidence type="ECO:0000256" key="5">
    <source>
        <dbReference type="SAM" id="Coils"/>
    </source>
</evidence>
<proteinExistence type="predicted"/>
<dbReference type="GO" id="GO:0005737">
    <property type="term" value="C:cytoplasm"/>
    <property type="evidence" value="ECO:0007669"/>
    <property type="project" value="UniProtKB-SubCell"/>
</dbReference>
<dbReference type="EMBL" id="HACA01013908">
    <property type="protein sequence ID" value="CDW31269.1"/>
    <property type="molecule type" value="Transcribed_RNA"/>
</dbReference>
<feature type="coiled-coil region" evidence="5">
    <location>
        <begin position="543"/>
        <end position="570"/>
    </location>
</feature>
<dbReference type="PANTHER" id="PTHR18902">
    <property type="entry name" value="NUCLEAR MITOTIC APPARATUS PROTEIN 1-RELATED"/>
    <property type="match status" value="1"/>
</dbReference>
<evidence type="ECO:0000313" key="8">
    <source>
        <dbReference type="EMBL" id="CDW31269.1"/>
    </source>
</evidence>
<keyword evidence="4 5" id="KW-0175">Coiled coil</keyword>
<reference evidence="8" key="1">
    <citation type="submission" date="2014-05" db="EMBL/GenBank/DDBJ databases">
        <authorList>
            <person name="Chronopoulou M."/>
        </authorList>
    </citation>
    <scope>NUCLEOTIDE SEQUENCE</scope>
    <source>
        <tissue evidence="8">Whole organism</tissue>
    </source>
</reference>
<dbReference type="PANTHER" id="PTHR18902:SF25">
    <property type="entry name" value="GRIP AND COILED-COIL DOMAIN-CONTAINING PROTEIN 2"/>
    <property type="match status" value="1"/>
</dbReference>
<comment type="subcellular location">
    <subcellularLocation>
        <location evidence="1">Cytoplasm</location>
    </subcellularLocation>
</comment>
<organism evidence="8">
    <name type="scientific">Lepeophtheirus salmonis</name>
    <name type="common">Salmon louse</name>
    <name type="synonym">Caligus salmonis</name>
    <dbReference type="NCBI Taxonomy" id="72036"/>
    <lineage>
        <taxon>Eukaryota</taxon>
        <taxon>Metazoa</taxon>
        <taxon>Ecdysozoa</taxon>
        <taxon>Arthropoda</taxon>
        <taxon>Crustacea</taxon>
        <taxon>Multicrustacea</taxon>
        <taxon>Hexanauplia</taxon>
        <taxon>Copepoda</taxon>
        <taxon>Siphonostomatoida</taxon>
        <taxon>Caligidae</taxon>
        <taxon>Lepeophtheirus</taxon>
    </lineage>
</organism>
<dbReference type="Pfam" id="PF01465">
    <property type="entry name" value="GRIP"/>
    <property type="match status" value="1"/>
</dbReference>
<protein>
    <submittedName>
        <fullName evidence="8">Golgin subfamily B member 1like [Aplysia californica]</fullName>
    </submittedName>
</protein>
<sequence length="1224" mass="142224">KKQFNYFYDMEVPLDWFFRPFYSDKYPQRDFISSALYDTRLAFEQEKSKWMKELDAERVIHSRAIEELKNELKITTSQKNYKLGKLISELYSVKQDVKKITKELEDSQTSRASEGSIKEMEAELLVHKETATVLKNAIETVVSEKNNSVEELNKQLSSEREIKQNLEKVIQELKNEKNELQNLYNTTKDELEKKSENDQKMRDEALSDLKKNADLKEEKLTSLHDQLSRSKKDFDDLVKKYQGYKSELESNVKKELTQSEEKLIHLKLEYDINQKDALKKQEDLLKEDFASQLTTILNEKDELQSTLGSVRTDLENLTQSHNELRKEKLELEKLKLKETASFKENNSKLREEKSVLEEKVQNLLSETSAIQSQLEACKKDHDAQMSEYKNEAYSLSQVREGLKKVLMSNDLKTDDMLLSLSQHFENFHRVSEKLYEYETEIESLKQSVEAYEIQTTELISKKVENDDDKINEIKQDMEKKLTELAEEKGKEIWELKSQIAKQHSRKDSVIPDNFSEVASTCSISRSDEQNRLADCEGYFEERYAKLKILAVKLKKRVAELEALRKADKDKLLATNNNMSNIQSAFDELGEEVQAKKSFIKVVESDLKKSVEDLVLSKQKILELQEDLNLANTNNQALKNNLSETENMFTKLNKDFSELKQKDESSQGYILELKKTVDSYHEKEEILENAKSLDTELETNKKELKELRDLSDTKEQRIEVLESELEQKTKAKNHLEVQLKTLESSLQDETDNSEEIQKKLSDCSRQLSSCELQLTEKNSELSELREKVQNLTAERDFFQSKLQNDSLLAAEETQVLRLKNDSLQKKVSTLEEEVRRKDDSFKEMEASLKDLQNEFSSYKLRAQSVLRQSKSTTSKDSESQSNENKSIENSQYERTIQHLNEKIETLRNKLASSDMDKNHLQEDHDRLMQRHSSLLEEMAAKEIAARNKHEELVNTINQTESSLEELSIQHKIKAEEKAQYYENEIQQIGSKHFEDISKLQKQIDDLDNKNIMLHLSLQEQQNLLASSSVIQSKDSSPMLEREAPEGSVEQTSGMNSRQSPAISQNESMRDHSPMPLEKLLESVQELEESKVLEKTIIVKDEEAIRSLEKKISHLSGLLSDSESENHRMFELIEVLKEEIRSYRRSEDRIKHIEHQEYVKNVILKFVTMSNCDEKKQLLPIVSKLLVLSPSEIKTIEATMDNDPLSEGVDQSSWPSYFGFFVSTDP</sequence>
<feature type="non-terminal residue" evidence="8">
    <location>
        <position position="1"/>
    </location>
</feature>
<name>A0A0K2TZ14_LEPSM</name>
<feature type="compositionally biased region" description="Polar residues" evidence="6">
    <location>
        <begin position="878"/>
        <end position="892"/>
    </location>
</feature>
<dbReference type="SMART" id="SM00755">
    <property type="entry name" value="Grip"/>
    <property type="match status" value="1"/>
</dbReference>
<evidence type="ECO:0000259" key="7">
    <source>
        <dbReference type="PROSITE" id="PS50913"/>
    </source>
</evidence>
<dbReference type="AlphaFoldDB" id="A0A0K2TZ14"/>
<feature type="region of interest" description="Disordered" evidence="6">
    <location>
        <begin position="865"/>
        <end position="892"/>
    </location>
</feature>
<dbReference type="InterPro" id="IPR000237">
    <property type="entry name" value="GRIP_dom"/>
</dbReference>
<keyword evidence="3" id="KW-0597">Phosphoprotein</keyword>
<evidence type="ECO:0000256" key="1">
    <source>
        <dbReference type="ARBA" id="ARBA00004496"/>
    </source>
</evidence>
<dbReference type="InterPro" id="IPR051841">
    <property type="entry name" value="MT-Golgi_org_protein"/>
</dbReference>
<feature type="coiled-coil region" evidence="5">
    <location>
        <begin position="135"/>
        <end position="226"/>
    </location>
</feature>
<accession>A0A0K2TZ14</accession>
<dbReference type="PROSITE" id="PS50913">
    <property type="entry name" value="GRIP"/>
    <property type="match status" value="1"/>
</dbReference>
<keyword evidence="2" id="KW-0963">Cytoplasm</keyword>
<evidence type="ECO:0000256" key="6">
    <source>
        <dbReference type="SAM" id="MobiDB-lite"/>
    </source>
</evidence>
<feature type="coiled-coil region" evidence="5">
    <location>
        <begin position="300"/>
        <end position="366"/>
    </location>
</feature>
<evidence type="ECO:0000256" key="3">
    <source>
        <dbReference type="ARBA" id="ARBA00022553"/>
    </source>
</evidence>
<feature type="region of interest" description="Disordered" evidence="6">
    <location>
        <begin position="1029"/>
        <end position="1070"/>
    </location>
</feature>
<feature type="coiled-coil region" evidence="5">
    <location>
        <begin position="434"/>
        <end position="490"/>
    </location>
</feature>
<evidence type="ECO:0000256" key="2">
    <source>
        <dbReference type="ARBA" id="ARBA00022490"/>
    </source>
</evidence>
<feature type="domain" description="GRIP" evidence="7">
    <location>
        <begin position="1147"/>
        <end position="1197"/>
    </location>
</feature>